<dbReference type="Proteomes" id="UP000249061">
    <property type="component" value="Unassembled WGS sequence"/>
</dbReference>
<proteinExistence type="predicted"/>
<dbReference type="EMBL" id="QFQP01000014">
    <property type="protein sequence ID" value="PZR11441.1"/>
    <property type="molecule type" value="Genomic_DNA"/>
</dbReference>
<evidence type="ECO:0000313" key="1">
    <source>
        <dbReference type="EMBL" id="PZR11441.1"/>
    </source>
</evidence>
<comment type="caution">
    <text evidence="1">The sequence shown here is derived from an EMBL/GenBank/DDBJ whole genome shotgun (WGS) entry which is preliminary data.</text>
</comment>
<evidence type="ECO:0000313" key="2">
    <source>
        <dbReference type="Proteomes" id="UP000249061"/>
    </source>
</evidence>
<dbReference type="SUPFAM" id="SSF58104">
    <property type="entry name" value="Methyl-accepting chemotaxis protein (MCP) signaling domain"/>
    <property type="match status" value="1"/>
</dbReference>
<dbReference type="AlphaFoldDB" id="A0A2W5VM34"/>
<reference evidence="1 2" key="1">
    <citation type="submission" date="2017-08" db="EMBL/GenBank/DDBJ databases">
        <title>Infants hospitalized years apart are colonized by the same room-sourced microbial strains.</title>
        <authorList>
            <person name="Brooks B."/>
            <person name="Olm M.R."/>
            <person name="Firek B.A."/>
            <person name="Baker R."/>
            <person name="Thomas B.C."/>
            <person name="Morowitz M.J."/>
            <person name="Banfield J.F."/>
        </authorList>
    </citation>
    <scope>NUCLEOTIDE SEQUENCE [LARGE SCALE GENOMIC DNA]</scope>
    <source>
        <strain evidence="1">S2_003_000_R2_14</strain>
    </source>
</reference>
<protein>
    <submittedName>
        <fullName evidence="1">Uncharacterized protein</fullName>
    </submittedName>
</protein>
<sequence>MASVSGKDVVLALMNTGERLERGFAHHAQRLDEMARVAMEMAARTTALETRATQFEIRMNEMTVTVNQLASTVNHLTSTVNHLTSTVNHLTGNVNLMGAEVTRFTKEVGELSADTTRFAELAVTTARGAQETRADLRRLSKLVGTLAGRHGDRLDHIEARVTKLEKKSA</sequence>
<name>A0A2W5VM34_9BACT</name>
<organism evidence="1 2">
    <name type="scientific">Archangium gephyra</name>
    <dbReference type="NCBI Taxonomy" id="48"/>
    <lineage>
        <taxon>Bacteria</taxon>
        <taxon>Pseudomonadati</taxon>
        <taxon>Myxococcota</taxon>
        <taxon>Myxococcia</taxon>
        <taxon>Myxococcales</taxon>
        <taxon>Cystobacterineae</taxon>
        <taxon>Archangiaceae</taxon>
        <taxon>Archangium</taxon>
    </lineage>
</organism>
<dbReference type="Gene3D" id="1.10.287.950">
    <property type="entry name" value="Methyl-accepting chemotaxis protein"/>
    <property type="match status" value="1"/>
</dbReference>
<gene>
    <name evidence="1" type="ORF">DI536_17595</name>
</gene>
<accession>A0A2W5VM34</accession>